<dbReference type="Pfam" id="PF01546">
    <property type="entry name" value="Peptidase_M20"/>
    <property type="match status" value="1"/>
</dbReference>
<dbReference type="GO" id="GO:0005737">
    <property type="term" value="C:cytoplasm"/>
    <property type="evidence" value="ECO:0007669"/>
    <property type="project" value="TreeGrafter"/>
</dbReference>
<proteinExistence type="predicted"/>
<dbReference type="PANTHER" id="PTHR30575:SF0">
    <property type="entry name" value="XAA-ARG DIPEPTIDASE"/>
    <property type="match status" value="1"/>
</dbReference>
<evidence type="ECO:0000259" key="1">
    <source>
        <dbReference type="Pfam" id="PF07687"/>
    </source>
</evidence>
<protein>
    <submittedName>
        <fullName evidence="2">Amidohydrolase</fullName>
    </submittedName>
</protein>
<gene>
    <name evidence="2" type="ORF">SAMN03080599_02131</name>
</gene>
<dbReference type="Gene3D" id="3.30.70.360">
    <property type="match status" value="1"/>
</dbReference>
<dbReference type="GO" id="GO:0046657">
    <property type="term" value="P:folic acid catabolic process"/>
    <property type="evidence" value="ECO:0007669"/>
    <property type="project" value="TreeGrafter"/>
</dbReference>
<dbReference type="PANTHER" id="PTHR30575">
    <property type="entry name" value="PEPTIDASE M20"/>
    <property type="match status" value="1"/>
</dbReference>
<dbReference type="NCBIfam" id="TIGR01891">
    <property type="entry name" value="amidohydrolases"/>
    <property type="match status" value="1"/>
</dbReference>
<dbReference type="RefSeq" id="WP_170829404.1">
    <property type="nucleotide sequence ID" value="NZ_FMWL01000011.1"/>
</dbReference>
<dbReference type="EMBL" id="FMWL01000011">
    <property type="protein sequence ID" value="SCZ80184.1"/>
    <property type="molecule type" value="Genomic_DNA"/>
</dbReference>
<name>A0A1G5S1E2_9FIRM</name>
<dbReference type="CDD" id="cd03887">
    <property type="entry name" value="M20_Acy1L2"/>
    <property type="match status" value="1"/>
</dbReference>
<dbReference type="Proteomes" id="UP000199208">
    <property type="component" value="Unassembled WGS sequence"/>
</dbReference>
<dbReference type="SUPFAM" id="SSF53187">
    <property type="entry name" value="Zn-dependent exopeptidases"/>
    <property type="match status" value="1"/>
</dbReference>
<sequence length="469" mass="49993">MEFSSAHKTLKLSDGIEMKQNGNLSITGNGDIKLNEAALKELGFIIQWSEDGTVGTLTKIKEGHVVLSGEEIAFAAMAAEFTELISEVARKIYDHPQMAFTETYACELLCEVLSSQGFEVERNLRGVNPDTKDAWIMDTAFTATLKGNASGPTIAILLEYDALPDGHACGHNLIASAGLSAALMLAKQMGALPGKLIVYGTPGEEGKAGKAHMVEAGLFDGVDVALATHPGDRWATGSDFLATKTATIVFKGVPSHASAAPEKGISALDAAVIAYNAIELQREHLRSDARVHGFIRDGGKVTNVVPDRAEMDWGVRALDNVYMEKLADMIERCARAGALATGAEMEISWSVTYGAPVKVEALDTMVIRLAEALTSGLVKPFDVLGSSDVGNVSFVLPTCNLWFGITPEGVMPHTKEFLAASGASESIPSVLTAGTVIALAARRLFMDREMVENYKEAFTLSKQKLIAQG</sequence>
<dbReference type="GO" id="GO:0071713">
    <property type="term" value="F:para-aminobenzoyl-glutamate hydrolase activity"/>
    <property type="evidence" value="ECO:0007669"/>
    <property type="project" value="TreeGrafter"/>
</dbReference>
<accession>A0A1G5S1E2</accession>
<keyword evidence="3" id="KW-1185">Reference proteome</keyword>
<feature type="domain" description="Peptidase M20 dimerisation" evidence="1">
    <location>
        <begin position="245"/>
        <end position="336"/>
    </location>
</feature>
<dbReference type="InterPro" id="IPR017439">
    <property type="entry name" value="Amidohydrolase"/>
</dbReference>
<dbReference type="FunFam" id="3.30.70.360:FF:000004">
    <property type="entry name" value="Peptidase M20 domain-containing protein 2"/>
    <property type="match status" value="1"/>
</dbReference>
<dbReference type="GO" id="GO:0016805">
    <property type="term" value="F:dipeptidase activity"/>
    <property type="evidence" value="ECO:0007669"/>
    <property type="project" value="TreeGrafter"/>
</dbReference>
<organism evidence="2 3">
    <name type="scientific">Acidaminobacter hydrogenoformans DSM 2784</name>
    <dbReference type="NCBI Taxonomy" id="1120920"/>
    <lineage>
        <taxon>Bacteria</taxon>
        <taxon>Bacillati</taxon>
        <taxon>Bacillota</taxon>
        <taxon>Clostridia</taxon>
        <taxon>Peptostreptococcales</taxon>
        <taxon>Acidaminobacteraceae</taxon>
        <taxon>Acidaminobacter</taxon>
    </lineage>
</organism>
<keyword evidence="2" id="KW-0378">Hydrolase</keyword>
<reference evidence="2 3" key="1">
    <citation type="submission" date="2016-10" db="EMBL/GenBank/DDBJ databases">
        <authorList>
            <person name="de Groot N.N."/>
        </authorList>
    </citation>
    <scope>NUCLEOTIDE SEQUENCE [LARGE SCALE GENOMIC DNA]</scope>
    <source>
        <strain evidence="2 3">DSM 2784</strain>
    </source>
</reference>
<dbReference type="InterPro" id="IPR052030">
    <property type="entry name" value="Peptidase_M20/M20A_hydrolases"/>
</dbReference>
<evidence type="ECO:0000313" key="2">
    <source>
        <dbReference type="EMBL" id="SCZ80184.1"/>
    </source>
</evidence>
<dbReference type="InterPro" id="IPR002933">
    <property type="entry name" value="Peptidase_M20"/>
</dbReference>
<dbReference type="Pfam" id="PF07687">
    <property type="entry name" value="M20_dimer"/>
    <property type="match status" value="1"/>
</dbReference>
<dbReference type="AlphaFoldDB" id="A0A1G5S1E2"/>
<evidence type="ECO:0000313" key="3">
    <source>
        <dbReference type="Proteomes" id="UP000199208"/>
    </source>
</evidence>
<dbReference type="STRING" id="1120920.SAMN03080599_02131"/>
<dbReference type="InterPro" id="IPR011650">
    <property type="entry name" value="Peptidase_M20_dimer"/>
</dbReference>
<dbReference type="Gene3D" id="3.40.630.10">
    <property type="entry name" value="Zn peptidases"/>
    <property type="match status" value="1"/>
</dbReference>